<dbReference type="Gene3D" id="2.40.50.100">
    <property type="match status" value="1"/>
</dbReference>
<feature type="transmembrane region" description="Helical" evidence="2">
    <location>
        <begin position="12"/>
        <end position="29"/>
    </location>
</feature>
<feature type="domain" description="Multidrug resistance protein MdtA-like barrel-sandwich hybrid" evidence="3">
    <location>
        <begin position="76"/>
        <end position="197"/>
    </location>
</feature>
<name>A0A1M5HXQ6_9GAMM</name>
<organism evidence="5 6">
    <name type="scientific">Microbulbifer donghaiensis</name>
    <dbReference type="NCBI Taxonomy" id="494016"/>
    <lineage>
        <taxon>Bacteria</taxon>
        <taxon>Pseudomonadati</taxon>
        <taxon>Pseudomonadota</taxon>
        <taxon>Gammaproteobacteria</taxon>
        <taxon>Cellvibrionales</taxon>
        <taxon>Microbulbiferaceae</taxon>
        <taxon>Microbulbifer</taxon>
    </lineage>
</organism>
<evidence type="ECO:0000256" key="1">
    <source>
        <dbReference type="ARBA" id="ARBA00009477"/>
    </source>
</evidence>
<dbReference type="Gene3D" id="2.40.30.170">
    <property type="match status" value="1"/>
</dbReference>
<dbReference type="FunFam" id="2.40.30.170:FF:000010">
    <property type="entry name" value="Efflux RND transporter periplasmic adaptor subunit"/>
    <property type="match status" value="1"/>
</dbReference>
<dbReference type="PANTHER" id="PTHR30469">
    <property type="entry name" value="MULTIDRUG RESISTANCE PROTEIN MDTA"/>
    <property type="match status" value="1"/>
</dbReference>
<dbReference type="EMBL" id="FQVA01000008">
    <property type="protein sequence ID" value="SHG20650.1"/>
    <property type="molecule type" value="Genomic_DNA"/>
</dbReference>
<keyword evidence="2" id="KW-1133">Transmembrane helix</keyword>
<dbReference type="Pfam" id="PF25917">
    <property type="entry name" value="BSH_RND"/>
    <property type="match status" value="1"/>
</dbReference>
<dbReference type="NCBIfam" id="TIGR01730">
    <property type="entry name" value="RND_mfp"/>
    <property type="match status" value="1"/>
</dbReference>
<evidence type="ECO:0000313" key="6">
    <source>
        <dbReference type="Proteomes" id="UP000184170"/>
    </source>
</evidence>
<proteinExistence type="inferred from homology"/>
<evidence type="ECO:0000256" key="2">
    <source>
        <dbReference type="SAM" id="Phobius"/>
    </source>
</evidence>
<evidence type="ECO:0000313" key="5">
    <source>
        <dbReference type="EMBL" id="SHG20650.1"/>
    </source>
</evidence>
<gene>
    <name evidence="5" type="ORF">SAMN04487965_3527</name>
</gene>
<dbReference type="InterPro" id="IPR058625">
    <property type="entry name" value="MdtA-like_BSH"/>
</dbReference>
<dbReference type="Gene3D" id="1.10.287.470">
    <property type="entry name" value="Helix hairpin bin"/>
    <property type="match status" value="1"/>
</dbReference>
<evidence type="ECO:0000259" key="4">
    <source>
        <dbReference type="Pfam" id="PF25954"/>
    </source>
</evidence>
<dbReference type="Gene3D" id="2.40.420.20">
    <property type="match status" value="1"/>
</dbReference>
<reference evidence="6" key="1">
    <citation type="submission" date="2016-11" db="EMBL/GenBank/DDBJ databases">
        <authorList>
            <person name="Varghese N."/>
            <person name="Submissions S."/>
        </authorList>
    </citation>
    <scope>NUCLEOTIDE SEQUENCE [LARGE SCALE GENOMIC DNA]</scope>
    <source>
        <strain evidence="6">CGMCC 1.7063</strain>
    </source>
</reference>
<dbReference type="SUPFAM" id="SSF111369">
    <property type="entry name" value="HlyD-like secretion proteins"/>
    <property type="match status" value="1"/>
</dbReference>
<accession>A0A1M5HXQ6</accession>
<dbReference type="Proteomes" id="UP000184170">
    <property type="component" value="Unassembled WGS sequence"/>
</dbReference>
<dbReference type="RefSeq" id="WP_234995052.1">
    <property type="nucleotide sequence ID" value="NZ_FQVA01000008.1"/>
</dbReference>
<dbReference type="AlphaFoldDB" id="A0A1M5HXQ6"/>
<dbReference type="GO" id="GO:1990281">
    <property type="term" value="C:efflux pump complex"/>
    <property type="evidence" value="ECO:0007669"/>
    <property type="project" value="TreeGrafter"/>
</dbReference>
<sequence>MSDSGGILNKRMLLMLIGCLLLFGGIFAFKMFGRHMMNKAFDTMPLPAATVTSATAAQQVWQENLAAVGTLRAVNGVDVTTEAQGVVSAIHFKSGQTVEKGRLLVELAAEPEKAQLQVLEAELMLARRNHERVRALHKRGVTTEADLDSTRSALDQVLANLEVQRATIDKRRITAPFSGVLGIRRVDLGQNVNPGETVVSLQQLHPIFVDFSLPERHFASVTLDLPVTLRTDAFPGKVYRGSITAIDPQVDSASRNFLVQATLDNADRELRPGMFADVAVQVEARRRVLVVPRTALVFSPYGNAVFVLEKSAQGDSYLASKRFVKTGEERGDLVEILQGVRAGEVVASSGLLKLRNEGAVIINNENKPPATADPSPENS</sequence>
<comment type="similarity">
    <text evidence="1">Belongs to the membrane fusion protein (MFP) (TC 8.A.1) family.</text>
</comment>
<evidence type="ECO:0000259" key="3">
    <source>
        <dbReference type="Pfam" id="PF25917"/>
    </source>
</evidence>
<feature type="domain" description="CusB-like beta-barrel" evidence="4">
    <location>
        <begin position="208"/>
        <end position="281"/>
    </location>
</feature>
<dbReference type="InterPro" id="IPR058792">
    <property type="entry name" value="Beta-barrel_RND_2"/>
</dbReference>
<dbReference type="GO" id="GO:0015562">
    <property type="term" value="F:efflux transmembrane transporter activity"/>
    <property type="evidence" value="ECO:0007669"/>
    <property type="project" value="TreeGrafter"/>
</dbReference>
<dbReference type="Pfam" id="PF25954">
    <property type="entry name" value="Beta-barrel_RND_2"/>
    <property type="match status" value="1"/>
</dbReference>
<keyword evidence="6" id="KW-1185">Reference proteome</keyword>
<keyword evidence="2" id="KW-0812">Transmembrane</keyword>
<keyword evidence="2" id="KW-0472">Membrane</keyword>
<dbReference type="PANTHER" id="PTHR30469:SF11">
    <property type="entry name" value="BLL4320 PROTEIN"/>
    <property type="match status" value="1"/>
</dbReference>
<dbReference type="STRING" id="494016.SAMN04487965_3527"/>
<protein>
    <submittedName>
        <fullName evidence="5">Membrane fusion protein, multidrug efflux system</fullName>
    </submittedName>
</protein>
<dbReference type="InterPro" id="IPR006143">
    <property type="entry name" value="RND_pump_MFP"/>
</dbReference>